<feature type="non-terminal residue" evidence="1">
    <location>
        <position position="45"/>
    </location>
</feature>
<protein>
    <submittedName>
        <fullName evidence="1">4665_t:CDS:1</fullName>
    </submittedName>
</protein>
<accession>A0ACA9RS08</accession>
<evidence type="ECO:0000313" key="2">
    <source>
        <dbReference type="Proteomes" id="UP000789920"/>
    </source>
</evidence>
<reference evidence="1" key="1">
    <citation type="submission" date="2021-06" db="EMBL/GenBank/DDBJ databases">
        <authorList>
            <person name="Kallberg Y."/>
            <person name="Tangrot J."/>
            <person name="Rosling A."/>
        </authorList>
    </citation>
    <scope>NUCLEOTIDE SEQUENCE</scope>
    <source>
        <strain evidence="1">MA461A</strain>
    </source>
</reference>
<organism evidence="1 2">
    <name type="scientific">Racocetra persica</name>
    <dbReference type="NCBI Taxonomy" id="160502"/>
    <lineage>
        <taxon>Eukaryota</taxon>
        <taxon>Fungi</taxon>
        <taxon>Fungi incertae sedis</taxon>
        <taxon>Mucoromycota</taxon>
        <taxon>Glomeromycotina</taxon>
        <taxon>Glomeromycetes</taxon>
        <taxon>Diversisporales</taxon>
        <taxon>Gigasporaceae</taxon>
        <taxon>Racocetra</taxon>
    </lineage>
</organism>
<comment type="caution">
    <text evidence="1">The sequence shown here is derived from an EMBL/GenBank/DDBJ whole genome shotgun (WGS) entry which is preliminary data.</text>
</comment>
<sequence length="45" mass="5182">MDMSMSPTVYQRWLIDYSNEVKVDLVTSKSRRDVLVDISDTSEGN</sequence>
<gene>
    <name evidence="1" type="ORF">RPERSI_LOCUS21976</name>
</gene>
<dbReference type="Proteomes" id="UP000789920">
    <property type="component" value="Unassembled WGS sequence"/>
</dbReference>
<proteinExistence type="predicted"/>
<dbReference type="EMBL" id="CAJVQC010065562">
    <property type="protein sequence ID" value="CAG8805641.1"/>
    <property type="molecule type" value="Genomic_DNA"/>
</dbReference>
<name>A0ACA9RS08_9GLOM</name>
<evidence type="ECO:0000313" key="1">
    <source>
        <dbReference type="EMBL" id="CAG8805641.1"/>
    </source>
</evidence>
<keyword evidence="2" id="KW-1185">Reference proteome</keyword>